<organism evidence="2 3">
    <name type="scientific">Archangium violaceum Cb vi76</name>
    <dbReference type="NCBI Taxonomy" id="1406225"/>
    <lineage>
        <taxon>Bacteria</taxon>
        <taxon>Pseudomonadati</taxon>
        <taxon>Myxococcota</taxon>
        <taxon>Myxococcia</taxon>
        <taxon>Myxococcales</taxon>
        <taxon>Cystobacterineae</taxon>
        <taxon>Archangiaceae</taxon>
        <taxon>Archangium</taxon>
    </lineage>
</organism>
<name>A0A084SL38_9BACT</name>
<accession>A0A084SL38</accession>
<evidence type="ECO:0000313" key="3">
    <source>
        <dbReference type="Proteomes" id="UP000028547"/>
    </source>
</evidence>
<dbReference type="RefSeq" id="WP_043406151.1">
    <property type="nucleotide sequence ID" value="NZ_JPMI01000258.1"/>
</dbReference>
<dbReference type="EMBL" id="JPMI01000258">
    <property type="protein sequence ID" value="KFA89173.1"/>
    <property type="molecule type" value="Genomic_DNA"/>
</dbReference>
<feature type="signal peptide" evidence="1">
    <location>
        <begin position="1"/>
        <end position="24"/>
    </location>
</feature>
<reference evidence="2 3" key="1">
    <citation type="submission" date="2014-07" db="EMBL/GenBank/DDBJ databases">
        <title>Draft Genome Sequence of Gephyronic Acid Producer, Cystobacter violaceus Strain Cb vi76.</title>
        <authorList>
            <person name="Stevens D.C."/>
            <person name="Young J."/>
            <person name="Carmichael R."/>
            <person name="Tan J."/>
            <person name="Taylor R.E."/>
        </authorList>
    </citation>
    <scope>NUCLEOTIDE SEQUENCE [LARGE SCALE GENOMIC DNA]</scope>
    <source>
        <strain evidence="2 3">Cb vi76</strain>
    </source>
</reference>
<comment type="caution">
    <text evidence="2">The sequence shown here is derived from an EMBL/GenBank/DDBJ whole genome shotgun (WGS) entry which is preliminary data.</text>
</comment>
<evidence type="ECO:0000313" key="2">
    <source>
        <dbReference type="EMBL" id="KFA89173.1"/>
    </source>
</evidence>
<gene>
    <name evidence="2" type="ORF">Q664_36495</name>
</gene>
<keyword evidence="1" id="KW-0732">Signal</keyword>
<feature type="chain" id="PRO_5001781435" description="Lipoprotein" evidence="1">
    <location>
        <begin position="25"/>
        <end position="202"/>
    </location>
</feature>
<sequence length="202" mass="21888">MFRKLISFALPTVALGLAGCGVDAMEQEPVQGTEQLATTEQGLYSVVLNDTNLNFFPPPKVAGDTEFGGNGPEMDINVQLELRNGDTELWVGMYIRAQETDGGDTRAEGWKWYHIFSTTGSAIEKVCLTAADCDAQTARLTQPFSFGFTDTGHGINGYGFPQLIPATRLVWMLSCVGDTDGKEAGSKTGCSAILHDLTVRYY</sequence>
<dbReference type="AlphaFoldDB" id="A0A084SL38"/>
<evidence type="ECO:0008006" key="4">
    <source>
        <dbReference type="Google" id="ProtNLM"/>
    </source>
</evidence>
<dbReference type="PROSITE" id="PS51257">
    <property type="entry name" value="PROKAR_LIPOPROTEIN"/>
    <property type="match status" value="1"/>
</dbReference>
<protein>
    <recommendedName>
        <fullName evidence="4">Lipoprotein</fullName>
    </recommendedName>
</protein>
<evidence type="ECO:0000256" key="1">
    <source>
        <dbReference type="SAM" id="SignalP"/>
    </source>
</evidence>
<dbReference type="Proteomes" id="UP000028547">
    <property type="component" value="Unassembled WGS sequence"/>
</dbReference>
<proteinExistence type="predicted"/>